<feature type="compositionally biased region" description="Basic and acidic residues" evidence="5">
    <location>
        <begin position="266"/>
        <end position="277"/>
    </location>
</feature>
<dbReference type="SUPFAM" id="SSF53098">
    <property type="entry name" value="Ribonuclease H-like"/>
    <property type="match status" value="1"/>
</dbReference>
<keyword evidence="2" id="KW-0479">Metal-binding</keyword>
<dbReference type="InterPro" id="IPR036397">
    <property type="entry name" value="RNaseH_sf"/>
</dbReference>
<dbReference type="InterPro" id="IPR057670">
    <property type="entry name" value="SH3_retrovirus"/>
</dbReference>
<evidence type="ECO:0000313" key="8">
    <source>
        <dbReference type="Proteomes" id="UP000434957"/>
    </source>
</evidence>
<feature type="region of interest" description="Disordered" evidence="5">
    <location>
        <begin position="188"/>
        <end position="217"/>
    </location>
</feature>
<reference evidence="7 8" key="1">
    <citation type="submission" date="2018-08" db="EMBL/GenBank/DDBJ databases">
        <title>Genomic investigation of the strawberry pathogen Phytophthora fragariae indicates pathogenicity is determined by transcriptional variation in three key races.</title>
        <authorList>
            <person name="Adams T.M."/>
            <person name="Armitage A.D."/>
            <person name="Sobczyk M.K."/>
            <person name="Bates H.J."/>
            <person name="Dunwell J.M."/>
            <person name="Nellist C.F."/>
            <person name="Harrison R.J."/>
        </authorList>
    </citation>
    <scope>NUCLEOTIDE SEQUENCE [LARGE SCALE GENOMIC DNA]</scope>
    <source>
        <strain evidence="7 8">SCRP333</strain>
    </source>
</reference>
<evidence type="ECO:0000256" key="1">
    <source>
        <dbReference type="ARBA" id="ARBA00022670"/>
    </source>
</evidence>
<evidence type="ECO:0000256" key="2">
    <source>
        <dbReference type="ARBA" id="ARBA00022723"/>
    </source>
</evidence>
<comment type="caution">
    <text evidence="7">The sequence shown here is derived from an EMBL/GenBank/DDBJ whole genome shotgun (WGS) entry which is preliminary data.</text>
</comment>
<dbReference type="GO" id="GO:0046872">
    <property type="term" value="F:metal ion binding"/>
    <property type="evidence" value="ECO:0007669"/>
    <property type="project" value="UniProtKB-KW"/>
</dbReference>
<dbReference type="PROSITE" id="PS50994">
    <property type="entry name" value="INTEGRASE"/>
    <property type="match status" value="1"/>
</dbReference>
<sequence length="1602" mass="178297">MAKPLKYTADGIPKNWDGRDWQTYKWAMKTVFQEKKLTEIVGGSIVKSGLSTAEKKEEFDGKQTQIMRMVGTSVPPDTLHQIRDKTTGTEMWGALCELYEGKANKTVMAHRVRSLRNDLWSTKLSPGGDVNKHLSKMFNLRTELASLQYTVEDIDMVEMLLESVPNQPEFENMKAAIRYNPNFGAFTPSGKHGGNFGGAKDKSSKNDGQQQDAAKDAKKKKKLRKCYICDSTDHLRADCPDREKEHSGGGANATEQKRKPRGNVTIHRDDSEPPQPDHEDEDVGVVTGMLDAMVIDAGVEAEVNDENREVASDDEVQEVNRTDDENELAIDTSSGWWYFDTAANIHVSGNRSYYVAFTEDTSQSESIHGVTPALASRIAGVGTVALVTEIDGLQVSVVLDDVFYVPGAEHGLLSPGLAAEQGFQFDYDRDAMNFRVMDEGRTVIVATPQEATWGIFVSHPSNGAIIGPQDRPLCNVTAAKGVASLKLWHERLGHTCPQYLKTMVDRGLVKGMLLTQRQQQGPCDACHVGKQKKKAHRKKLDRGLEQPNQVVYADLLIPSKDNGTRYEAVLIIMDGFSRFVTMHLLTSKASEVINERIKEYILWAERQAGRSKRGVNRIKYLVQQVCTDKGGEFVNDAMAAWYRAHGIEHIRVGPKSSQLNMCERTHQSIVEMTKASMHHAGFPKSLWPEAMRNAVYVKNRVYNKGTQGVPFEMMFGAKPDLHHIRKFGALAYVHVPVSPGRRKHHDNAKLGFVLGYAEDVVGCKVYFPEERTAKFVADLRIAEDVVYRDRHEVSVEDADLESLHFKRNENEAECESAGLPPAELEGGENASERCATHDELPSGDFVDNSAACREATQTERSCASSAEVEGITAAIPSEVGTAVADEVSGAGAVRGYGAHVRAGQHTDTTPSLISQDIMQQQYDQNEADVSAQTSSCDKQQRDDEMISFDGDESVAGVCGSVAESLPSEDDDVGESTEVDAEELEAVEDDAINDDEVTVASTIASCDDNGQMELEEIPIRHEIVDASPLHSQQQIGKRTHREETPSEELRVERGAEKQEPKRTRTGLREYHERRRPAYLDDYVANVAQSTARVLDKNGKPIHSRSVQIPKNKREMERSKYREFWMQADLEEIGALRAKGVIMEIPKEDVPEGAKPLNTRWVRSLKTDRQGYVIRFKSRIVAFGNHQRPGVDFVETFAPVARMSSFRMLVALAAVLHLQLYGGDINTAYLNAQLAIRQYLKSIEGFPCEINGHVYVVLKALYGLRQSGREWNSELNRWCLDHGYQRSLTEPCLYYRFEGEVIMLVLVYVDDITVATNCEESKCKLFEELDKAYGLKDQGLLSEYLGIEVEQTSDTVTLRQGKYAREVLETFGYDNAHAVGNPMEANVRLVPLGDDEESDTSFEYRKAIGMLMYLATGTRPDLAYAVGQLNRFVSKPSNKHVAVPDSVMQDGYCDSDWANDPASRKSTTGFVFTLAGGAVSWMSRRQSIVALSTAEAAYVAACEAAMEAVATSNILQEVLPQRSVKLKLGVDNQAAHVLATNPTYSRRTRHIELRWHFVREQVEKGTIDLHKVKGAENPADAFTKPLDKLRLNDLLWLVGVSGAI</sequence>
<feature type="region of interest" description="Disordered" evidence="5">
    <location>
        <begin position="811"/>
        <end position="847"/>
    </location>
</feature>
<dbReference type="InterPro" id="IPR012337">
    <property type="entry name" value="RNaseH-like_sf"/>
</dbReference>
<dbReference type="Proteomes" id="UP000434957">
    <property type="component" value="Unassembled WGS sequence"/>
</dbReference>
<dbReference type="InterPro" id="IPR043502">
    <property type="entry name" value="DNA/RNA_pol_sf"/>
</dbReference>
<evidence type="ECO:0000256" key="5">
    <source>
        <dbReference type="SAM" id="MobiDB-lite"/>
    </source>
</evidence>
<keyword evidence="3" id="KW-0064">Aspartyl protease</keyword>
<dbReference type="GO" id="GO:0006508">
    <property type="term" value="P:proteolysis"/>
    <property type="evidence" value="ECO:0007669"/>
    <property type="project" value="UniProtKB-KW"/>
</dbReference>
<organism evidence="7 8">
    <name type="scientific">Phytophthora rubi</name>
    <dbReference type="NCBI Taxonomy" id="129364"/>
    <lineage>
        <taxon>Eukaryota</taxon>
        <taxon>Sar</taxon>
        <taxon>Stramenopiles</taxon>
        <taxon>Oomycota</taxon>
        <taxon>Peronosporomycetes</taxon>
        <taxon>Peronosporales</taxon>
        <taxon>Peronosporaceae</taxon>
        <taxon>Phytophthora</taxon>
    </lineage>
</organism>
<dbReference type="GO" id="GO:0004190">
    <property type="term" value="F:aspartic-type endopeptidase activity"/>
    <property type="evidence" value="ECO:0007669"/>
    <property type="project" value="UniProtKB-KW"/>
</dbReference>
<keyword evidence="1" id="KW-0645">Protease</keyword>
<dbReference type="Gene3D" id="3.30.420.10">
    <property type="entry name" value="Ribonuclease H-like superfamily/Ribonuclease H"/>
    <property type="match status" value="1"/>
</dbReference>
<dbReference type="InterPro" id="IPR054722">
    <property type="entry name" value="PolX-like_BBD"/>
</dbReference>
<dbReference type="Pfam" id="PF14223">
    <property type="entry name" value="Retrotran_gag_2"/>
    <property type="match status" value="1"/>
</dbReference>
<dbReference type="SUPFAM" id="SSF56672">
    <property type="entry name" value="DNA/RNA polymerases"/>
    <property type="match status" value="1"/>
</dbReference>
<evidence type="ECO:0000259" key="6">
    <source>
        <dbReference type="PROSITE" id="PS50994"/>
    </source>
</evidence>
<dbReference type="Pfam" id="PF22936">
    <property type="entry name" value="Pol_BBD"/>
    <property type="match status" value="1"/>
</dbReference>
<keyword evidence="4" id="KW-0378">Hydrolase</keyword>
<feature type="compositionally biased region" description="Basic and acidic residues" evidence="5">
    <location>
        <begin position="236"/>
        <end position="247"/>
    </location>
</feature>
<evidence type="ECO:0000256" key="3">
    <source>
        <dbReference type="ARBA" id="ARBA00022750"/>
    </source>
</evidence>
<dbReference type="EMBL" id="QXFT01000757">
    <property type="protein sequence ID" value="KAE9336400.1"/>
    <property type="molecule type" value="Genomic_DNA"/>
</dbReference>
<feature type="region of interest" description="Disordered" evidence="5">
    <location>
        <begin position="236"/>
        <end position="282"/>
    </location>
</feature>
<dbReference type="InterPro" id="IPR025724">
    <property type="entry name" value="GAG-pre-integrase_dom"/>
</dbReference>
<dbReference type="InterPro" id="IPR001584">
    <property type="entry name" value="Integrase_cat-core"/>
</dbReference>
<feature type="region of interest" description="Disordered" evidence="5">
    <location>
        <begin position="1027"/>
        <end position="1069"/>
    </location>
</feature>
<dbReference type="Pfam" id="PF25597">
    <property type="entry name" value="SH3_retrovirus"/>
    <property type="match status" value="1"/>
</dbReference>
<evidence type="ECO:0000313" key="7">
    <source>
        <dbReference type="EMBL" id="KAE9336400.1"/>
    </source>
</evidence>
<accession>A0A6A4FI30</accession>
<proteinExistence type="predicted"/>
<evidence type="ECO:0000256" key="4">
    <source>
        <dbReference type="ARBA" id="ARBA00022801"/>
    </source>
</evidence>
<dbReference type="GO" id="GO:0015074">
    <property type="term" value="P:DNA integration"/>
    <property type="evidence" value="ECO:0007669"/>
    <property type="project" value="InterPro"/>
</dbReference>
<name>A0A6A4FI30_9STRA</name>
<gene>
    <name evidence="7" type="ORF">PR003_g12523</name>
</gene>
<dbReference type="GO" id="GO:0003676">
    <property type="term" value="F:nucleic acid binding"/>
    <property type="evidence" value="ECO:0007669"/>
    <property type="project" value="InterPro"/>
</dbReference>
<feature type="compositionally biased region" description="Basic and acidic residues" evidence="5">
    <location>
        <begin position="1039"/>
        <end position="1069"/>
    </location>
</feature>
<feature type="compositionally biased region" description="Basic and acidic residues" evidence="5">
    <location>
        <begin position="830"/>
        <end position="840"/>
    </location>
</feature>
<dbReference type="InterPro" id="IPR013103">
    <property type="entry name" value="RVT_2"/>
</dbReference>
<dbReference type="PANTHER" id="PTHR42648:SF28">
    <property type="entry name" value="TRANSPOSON-ENCODED PROTEIN WITH RIBONUCLEASE H-LIKE AND RETROVIRUS ZINC FINGER-LIKE DOMAINS"/>
    <property type="match status" value="1"/>
</dbReference>
<dbReference type="PANTHER" id="PTHR42648">
    <property type="entry name" value="TRANSPOSASE, PUTATIVE-RELATED"/>
    <property type="match status" value="1"/>
</dbReference>
<protein>
    <recommendedName>
        <fullName evidence="6">Integrase catalytic domain-containing protein</fullName>
    </recommendedName>
</protein>
<dbReference type="CDD" id="cd09272">
    <property type="entry name" value="RNase_HI_RT_Ty1"/>
    <property type="match status" value="1"/>
</dbReference>
<dbReference type="Pfam" id="PF07727">
    <property type="entry name" value="RVT_2"/>
    <property type="match status" value="1"/>
</dbReference>
<dbReference type="Pfam" id="PF13976">
    <property type="entry name" value="gag_pre-integrs"/>
    <property type="match status" value="1"/>
</dbReference>
<keyword evidence="8" id="KW-1185">Reference proteome</keyword>
<feature type="domain" description="Integrase catalytic" evidence="6">
    <location>
        <begin position="543"/>
        <end position="718"/>
    </location>
</feature>
<dbReference type="InterPro" id="IPR039537">
    <property type="entry name" value="Retrotran_Ty1/copia-like"/>
</dbReference>